<dbReference type="Pfam" id="PF17862">
    <property type="entry name" value="AAA_lid_3"/>
    <property type="match status" value="1"/>
</dbReference>
<dbReference type="InterPro" id="IPR027417">
    <property type="entry name" value="P-loop_NTPase"/>
</dbReference>
<comment type="similarity">
    <text evidence="3">In the C-terminal section; belongs to the peptidase M41 family.</text>
</comment>
<dbReference type="OrthoDB" id="1413014at2759"/>
<dbReference type="AlphaFoldDB" id="A0A5J4YXL1"/>
<feature type="region of interest" description="Disordered" evidence="16">
    <location>
        <begin position="145"/>
        <end position="206"/>
    </location>
</feature>
<keyword evidence="10" id="KW-0862">Zinc</keyword>
<protein>
    <submittedName>
        <fullName evidence="18">ATP-dependent zinc metalloprotease FTSH 3, mitochondrial</fullName>
    </submittedName>
</protein>
<dbReference type="GO" id="GO:0008270">
    <property type="term" value="F:zinc ion binding"/>
    <property type="evidence" value="ECO:0007669"/>
    <property type="project" value="InterPro"/>
</dbReference>
<keyword evidence="15" id="KW-0472">Membrane</keyword>
<feature type="compositionally biased region" description="Basic and acidic residues" evidence="16">
    <location>
        <begin position="166"/>
        <end position="195"/>
    </location>
</feature>
<evidence type="ECO:0000259" key="17">
    <source>
        <dbReference type="SMART" id="SM00382"/>
    </source>
</evidence>
<dbReference type="GO" id="GO:0009535">
    <property type="term" value="C:chloroplast thylakoid membrane"/>
    <property type="evidence" value="ECO:0007669"/>
    <property type="project" value="TreeGrafter"/>
</dbReference>
<dbReference type="InterPro" id="IPR003959">
    <property type="entry name" value="ATPase_AAA_core"/>
</dbReference>
<dbReference type="Gene3D" id="1.10.8.60">
    <property type="match status" value="1"/>
</dbReference>
<keyword evidence="8" id="KW-0547">Nucleotide-binding</keyword>
<evidence type="ECO:0000256" key="10">
    <source>
        <dbReference type="ARBA" id="ARBA00022833"/>
    </source>
</evidence>
<evidence type="ECO:0000256" key="4">
    <source>
        <dbReference type="ARBA" id="ARBA00010550"/>
    </source>
</evidence>
<dbReference type="InterPro" id="IPR011546">
    <property type="entry name" value="Pept_M41_FtsH_extracell"/>
</dbReference>
<gene>
    <name evidence="18" type="ORF">FVE85_2040</name>
</gene>
<evidence type="ECO:0000256" key="12">
    <source>
        <dbReference type="ARBA" id="ARBA00022989"/>
    </source>
</evidence>
<dbReference type="PANTHER" id="PTHR43655">
    <property type="entry name" value="ATP-DEPENDENT PROTEASE"/>
    <property type="match status" value="1"/>
</dbReference>
<dbReference type="GO" id="GO:0004222">
    <property type="term" value="F:metalloendopeptidase activity"/>
    <property type="evidence" value="ECO:0007669"/>
    <property type="project" value="InterPro"/>
</dbReference>
<feature type="compositionally biased region" description="Low complexity" evidence="16">
    <location>
        <begin position="926"/>
        <end position="937"/>
    </location>
</feature>
<evidence type="ECO:0000256" key="11">
    <source>
        <dbReference type="ARBA" id="ARBA00022840"/>
    </source>
</evidence>
<evidence type="ECO:0000313" key="18">
    <source>
        <dbReference type="EMBL" id="KAA8495885.1"/>
    </source>
</evidence>
<evidence type="ECO:0000256" key="8">
    <source>
        <dbReference type="ARBA" id="ARBA00022741"/>
    </source>
</evidence>
<dbReference type="Gene3D" id="3.40.1690.20">
    <property type="match status" value="1"/>
</dbReference>
<dbReference type="FunFam" id="1.10.8.60:FF:000019">
    <property type="entry name" value="AFG3-like AAA ATPase 2"/>
    <property type="match status" value="1"/>
</dbReference>
<evidence type="ECO:0000256" key="7">
    <source>
        <dbReference type="ARBA" id="ARBA00022723"/>
    </source>
</evidence>
<keyword evidence="11" id="KW-0067">ATP-binding</keyword>
<dbReference type="Proteomes" id="UP000324585">
    <property type="component" value="Unassembled WGS sequence"/>
</dbReference>
<keyword evidence="12" id="KW-1133">Transmembrane helix</keyword>
<evidence type="ECO:0000256" key="6">
    <source>
        <dbReference type="ARBA" id="ARBA00022692"/>
    </source>
</evidence>
<evidence type="ECO:0000313" key="19">
    <source>
        <dbReference type="Proteomes" id="UP000324585"/>
    </source>
</evidence>
<feature type="domain" description="AAA+ ATPase" evidence="17">
    <location>
        <begin position="474"/>
        <end position="614"/>
    </location>
</feature>
<dbReference type="OMA" id="EFMRFAP"/>
<evidence type="ECO:0000256" key="1">
    <source>
        <dbReference type="ARBA" id="ARBA00001947"/>
    </source>
</evidence>
<sequence length="974" mass="105692">MHARAAVRMGDKRKCGVVALQRVYSLMMNSSTSAAAPLSSVASVALRMQHLRRVHVSAQAMSVAVSRSEGNRQREYLLAGSKSKWGRAARIQEESAGQTAMALFAQETPPMRALEHAMKRIVAMEGMETLRSGWERFEEVFKKMRESEANKDSPQPSHNDAAAGEKGTKDTNKADKPGVESEAKSSKSGEGEEKGAPGGGSGPEDQVPWFQQLMLATMIMVFAAYLTSSEQQEREISFQTFVAQLLIPRRVERIEVVNKTVAKVYLRDALPPTASSSSSRAREHGQTHTSQLPTVDAWGSFGSNEWIEMDAGQSQRSSDLDREIMDNVLSGRDPTDGSAPTYFFNIGSIDTFERRLEEVQEELGRDPADYVPVSFTEQRSLGQIMANVLPTAIILGAGLAMLRGSMGGMAGGSRGGIFQVGKANPVIVKDGVGPGGKRVMFQDVAGLDEAKLEVMEFVDFLKDAKKYERLGAKIPKGALLVGPPGTGKTLLAKAAAGEASVPFFPMSGSDFIEMFVGVGPSRVRDLFRQAREAAPCIVFIDEIDAVGRARGRGGFSGGNDERENTLNALLVEMDGFNSTTGIVVLAGTNRADILDKALLRPGRFDRQISIDKPDLRGRKQIFDVHLKPLKMNVDKSEIAKKMSTLTPGFSGADIANICNEAALIAARSRKEFVELVDFEAATDRVIGGLEKKNKVITHKEKNIVAHHEAGHAIAGWFLKHADPLLKVSIVPRGQAALGFAQYLPEDRFLQSQDQLNDFMVMALGGRVAEQLIFGSITTGAQDDLSRITKAAYGAVSQYGMSEKLGQVYFPPDGGSEQFFKPFSEETAEMIDQEARKMVDQAYERCENLLKEHLDQLRAVAQKLLEKEVIHEDDLVELLGDRPHKKLVQYDEFVDRVDRDRAARMKTLSENESEAGAGDGTSKVQEASAAAAAMAAASGEGIQSGSTKSSETSRGQAGAADASNEKSDSSIPELS</sequence>
<evidence type="ECO:0000256" key="16">
    <source>
        <dbReference type="SAM" id="MobiDB-lite"/>
    </source>
</evidence>
<keyword evidence="6" id="KW-0812">Transmembrane</keyword>
<dbReference type="InterPro" id="IPR037219">
    <property type="entry name" value="Peptidase_M41-like"/>
</dbReference>
<feature type="compositionally biased region" description="Polar residues" evidence="16">
    <location>
        <begin position="940"/>
        <end position="954"/>
    </location>
</feature>
<keyword evidence="19" id="KW-1185">Reference proteome</keyword>
<dbReference type="EMBL" id="VRMN01000003">
    <property type="protein sequence ID" value="KAA8495885.1"/>
    <property type="molecule type" value="Genomic_DNA"/>
</dbReference>
<dbReference type="Pfam" id="PF06480">
    <property type="entry name" value="FtsH_ext"/>
    <property type="match status" value="1"/>
</dbReference>
<keyword evidence="9" id="KW-0378">Hydrolase</keyword>
<evidence type="ECO:0000256" key="3">
    <source>
        <dbReference type="ARBA" id="ARBA00010044"/>
    </source>
</evidence>
<dbReference type="InterPro" id="IPR000642">
    <property type="entry name" value="Peptidase_M41"/>
</dbReference>
<dbReference type="GO" id="GO:0034982">
    <property type="term" value="P:mitochondrial protein processing"/>
    <property type="evidence" value="ECO:0007669"/>
    <property type="project" value="TreeGrafter"/>
</dbReference>
<dbReference type="SMART" id="SM00382">
    <property type="entry name" value="AAA"/>
    <property type="match status" value="1"/>
</dbReference>
<comment type="cofactor">
    <cofactor evidence="1">
        <name>Zn(2+)</name>
        <dbReference type="ChEBI" id="CHEBI:29105"/>
    </cofactor>
</comment>
<reference evidence="19" key="1">
    <citation type="journal article" date="2019" name="Nat. Commun.">
        <title>Expansion of phycobilisome linker gene families in mesophilic red algae.</title>
        <authorList>
            <person name="Lee J."/>
            <person name="Kim D."/>
            <person name="Bhattacharya D."/>
            <person name="Yoon H.S."/>
        </authorList>
    </citation>
    <scope>NUCLEOTIDE SEQUENCE [LARGE SCALE GENOMIC DNA]</scope>
    <source>
        <strain evidence="19">CCMP 1328</strain>
    </source>
</reference>
<comment type="subcellular location">
    <subcellularLocation>
        <location evidence="2">Mitochondrion membrane</location>
        <topology evidence="2">Multi-pass membrane protein</topology>
    </subcellularLocation>
</comment>
<evidence type="ECO:0000256" key="9">
    <source>
        <dbReference type="ARBA" id="ARBA00022801"/>
    </source>
</evidence>
<evidence type="ECO:0000256" key="13">
    <source>
        <dbReference type="ARBA" id="ARBA00023049"/>
    </source>
</evidence>
<dbReference type="PANTHER" id="PTHR43655:SF2">
    <property type="entry name" value="AFG3 LIKE MATRIX AAA PEPTIDASE SUBUNIT 2, ISOFORM A"/>
    <property type="match status" value="1"/>
</dbReference>
<proteinExistence type="inferred from homology"/>
<feature type="region of interest" description="Disordered" evidence="16">
    <location>
        <begin position="906"/>
        <end position="974"/>
    </location>
</feature>
<dbReference type="Pfam" id="PF01434">
    <property type="entry name" value="Peptidase_M41"/>
    <property type="match status" value="1"/>
</dbReference>
<dbReference type="InterPro" id="IPR050928">
    <property type="entry name" value="ATP-dep_Zn_Metalloprotease"/>
</dbReference>
<dbReference type="Pfam" id="PF00004">
    <property type="entry name" value="AAA"/>
    <property type="match status" value="1"/>
</dbReference>
<dbReference type="Gene3D" id="1.20.58.760">
    <property type="entry name" value="Peptidase M41"/>
    <property type="match status" value="1"/>
</dbReference>
<dbReference type="NCBIfam" id="TIGR01241">
    <property type="entry name" value="FtsH_fam"/>
    <property type="match status" value="1"/>
</dbReference>
<dbReference type="GO" id="GO:0005524">
    <property type="term" value="F:ATP binding"/>
    <property type="evidence" value="ECO:0007669"/>
    <property type="project" value="UniProtKB-KW"/>
</dbReference>
<comment type="similarity">
    <text evidence="4">In the N-terminal section; belongs to the AAA ATPase family.</text>
</comment>
<dbReference type="SUPFAM" id="SSF140990">
    <property type="entry name" value="FtsH protease domain-like"/>
    <property type="match status" value="1"/>
</dbReference>
<dbReference type="FunFam" id="1.20.58.760:FF:000003">
    <property type="entry name" value="AFG3-like AAA ATPase 2"/>
    <property type="match status" value="1"/>
</dbReference>
<dbReference type="GO" id="GO:0016887">
    <property type="term" value="F:ATP hydrolysis activity"/>
    <property type="evidence" value="ECO:0007669"/>
    <property type="project" value="InterPro"/>
</dbReference>
<dbReference type="InterPro" id="IPR041569">
    <property type="entry name" value="AAA_lid_3"/>
</dbReference>
<dbReference type="GO" id="GO:0004176">
    <property type="term" value="F:ATP-dependent peptidase activity"/>
    <property type="evidence" value="ECO:0007669"/>
    <property type="project" value="InterPro"/>
</dbReference>
<name>A0A5J4YXL1_PORPP</name>
<dbReference type="InterPro" id="IPR003960">
    <property type="entry name" value="ATPase_AAA_CS"/>
</dbReference>
<dbReference type="FunFam" id="3.40.50.300:FF:000001">
    <property type="entry name" value="ATP-dependent zinc metalloprotease FtsH"/>
    <property type="match status" value="1"/>
</dbReference>
<dbReference type="HAMAP" id="MF_01458">
    <property type="entry name" value="FtsH"/>
    <property type="match status" value="1"/>
</dbReference>
<comment type="caution">
    <text evidence="18">The sequence shown here is derived from an EMBL/GenBank/DDBJ whole genome shotgun (WGS) entry which is preliminary data.</text>
</comment>
<organism evidence="18 19">
    <name type="scientific">Porphyridium purpureum</name>
    <name type="common">Red alga</name>
    <name type="synonym">Porphyridium cruentum</name>
    <dbReference type="NCBI Taxonomy" id="35688"/>
    <lineage>
        <taxon>Eukaryota</taxon>
        <taxon>Rhodophyta</taxon>
        <taxon>Bangiophyceae</taxon>
        <taxon>Porphyridiales</taxon>
        <taxon>Porphyridiaceae</taxon>
        <taxon>Porphyridium</taxon>
    </lineage>
</organism>
<keyword evidence="7" id="KW-0479">Metal-binding</keyword>
<evidence type="ECO:0000256" key="14">
    <source>
        <dbReference type="ARBA" id="ARBA00023128"/>
    </source>
</evidence>
<evidence type="ECO:0000256" key="15">
    <source>
        <dbReference type="ARBA" id="ARBA00023136"/>
    </source>
</evidence>
<evidence type="ECO:0000256" key="5">
    <source>
        <dbReference type="ARBA" id="ARBA00022670"/>
    </source>
</evidence>
<keyword evidence="13 18" id="KW-0482">Metalloprotease</keyword>
<keyword evidence="14" id="KW-0496">Mitochondrion</keyword>
<dbReference type="SUPFAM" id="SSF52540">
    <property type="entry name" value="P-loop containing nucleoside triphosphate hydrolases"/>
    <property type="match status" value="1"/>
</dbReference>
<dbReference type="Gene3D" id="3.40.50.300">
    <property type="entry name" value="P-loop containing nucleotide triphosphate hydrolases"/>
    <property type="match status" value="1"/>
</dbReference>
<dbReference type="InterPro" id="IPR005936">
    <property type="entry name" value="FtsH"/>
</dbReference>
<evidence type="ECO:0000256" key="2">
    <source>
        <dbReference type="ARBA" id="ARBA00004225"/>
    </source>
</evidence>
<dbReference type="InterPro" id="IPR003593">
    <property type="entry name" value="AAA+_ATPase"/>
</dbReference>
<dbReference type="GO" id="GO:0005745">
    <property type="term" value="C:m-AAA complex"/>
    <property type="evidence" value="ECO:0007669"/>
    <property type="project" value="TreeGrafter"/>
</dbReference>
<feature type="region of interest" description="Disordered" evidence="16">
    <location>
        <begin position="272"/>
        <end position="294"/>
    </location>
</feature>
<dbReference type="CDD" id="cd19501">
    <property type="entry name" value="RecA-like_FtsH"/>
    <property type="match status" value="1"/>
</dbReference>
<dbReference type="PROSITE" id="PS00674">
    <property type="entry name" value="AAA"/>
    <property type="match status" value="1"/>
</dbReference>
<keyword evidence="5 18" id="KW-0645">Protease</keyword>
<accession>A0A5J4YXL1</accession>